<dbReference type="AlphaFoldDB" id="A0A8E0KJ90"/>
<keyword evidence="1" id="KW-0813">Transport</keyword>
<keyword evidence="4" id="KW-0547">Nucleotide-binding</keyword>
<dbReference type="RefSeq" id="WP_021696847.1">
    <property type="nucleotide sequence ID" value="NZ_BATC01000011.1"/>
</dbReference>
<dbReference type="Pfam" id="PF00005">
    <property type="entry name" value="ABC_tran"/>
    <property type="match status" value="1"/>
</dbReference>
<dbReference type="InterPro" id="IPR003439">
    <property type="entry name" value="ABC_transporter-like_ATP-bd"/>
</dbReference>
<feature type="region of interest" description="Disordered" evidence="6">
    <location>
        <begin position="98"/>
        <end position="122"/>
    </location>
</feature>
<feature type="compositionally biased region" description="Polar residues" evidence="6">
    <location>
        <begin position="98"/>
        <end position="110"/>
    </location>
</feature>
<evidence type="ECO:0000256" key="5">
    <source>
        <dbReference type="ARBA" id="ARBA00022840"/>
    </source>
</evidence>
<proteinExistence type="predicted"/>
<comment type="caution">
    <text evidence="8">The sequence shown here is derived from an EMBL/GenBank/DDBJ whole genome shotgun (WGS) entry which is preliminary data.</text>
</comment>
<dbReference type="Gene3D" id="3.40.50.300">
    <property type="entry name" value="P-loop containing nucleotide triphosphate hydrolases"/>
    <property type="match status" value="1"/>
</dbReference>
<reference evidence="9" key="1">
    <citation type="journal article" date="2013" name="Genome Announc.">
        <title>Draft Genome Sequence of the Dimorphic Prosthecate Bacterium Brevundimonas abyssalis TAR-001T.</title>
        <authorList>
            <person name="Tsubouchi T."/>
            <person name="Nishi S."/>
            <person name="Usui K."/>
            <person name="Shimane Y."/>
            <person name="Takaki Y."/>
            <person name="Maruyama T."/>
            <person name="Hatada Y."/>
        </authorList>
    </citation>
    <scope>NUCLEOTIDE SEQUENCE [LARGE SCALE GENOMIC DNA]</scope>
    <source>
        <strain evidence="9">TAR-001</strain>
    </source>
</reference>
<dbReference type="InterPro" id="IPR050107">
    <property type="entry name" value="ABC_carbohydrate_import_ATPase"/>
</dbReference>
<keyword evidence="5 8" id="KW-0067">ATP-binding</keyword>
<feature type="domain" description="ABC transporter" evidence="7">
    <location>
        <begin position="26"/>
        <end position="95"/>
    </location>
</feature>
<evidence type="ECO:0000256" key="4">
    <source>
        <dbReference type="ARBA" id="ARBA00022741"/>
    </source>
</evidence>
<keyword evidence="9" id="KW-1185">Reference proteome</keyword>
<evidence type="ECO:0000256" key="2">
    <source>
        <dbReference type="ARBA" id="ARBA00022597"/>
    </source>
</evidence>
<evidence type="ECO:0000313" key="9">
    <source>
        <dbReference type="Proteomes" id="UP000016569"/>
    </source>
</evidence>
<dbReference type="GO" id="GO:0016887">
    <property type="term" value="F:ATP hydrolysis activity"/>
    <property type="evidence" value="ECO:0007669"/>
    <property type="project" value="InterPro"/>
</dbReference>
<evidence type="ECO:0000259" key="7">
    <source>
        <dbReference type="Pfam" id="PF00005"/>
    </source>
</evidence>
<dbReference type="PANTHER" id="PTHR43790">
    <property type="entry name" value="CARBOHYDRATE TRANSPORT ATP-BINDING PROTEIN MG119-RELATED"/>
    <property type="match status" value="1"/>
</dbReference>
<evidence type="ECO:0000256" key="3">
    <source>
        <dbReference type="ARBA" id="ARBA00022737"/>
    </source>
</evidence>
<keyword evidence="2" id="KW-0762">Sugar transport</keyword>
<evidence type="ECO:0000313" key="8">
    <source>
        <dbReference type="EMBL" id="GAD58751.1"/>
    </source>
</evidence>
<gene>
    <name evidence="8" type="ORF">MBEBAB_1001</name>
</gene>
<evidence type="ECO:0000256" key="6">
    <source>
        <dbReference type="SAM" id="MobiDB-lite"/>
    </source>
</evidence>
<dbReference type="EMBL" id="BATC01000011">
    <property type="protein sequence ID" value="GAD58751.1"/>
    <property type="molecule type" value="Genomic_DNA"/>
</dbReference>
<keyword evidence="3" id="KW-0677">Repeat</keyword>
<evidence type="ECO:0000256" key="1">
    <source>
        <dbReference type="ARBA" id="ARBA00022448"/>
    </source>
</evidence>
<dbReference type="SUPFAM" id="SSF52540">
    <property type="entry name" value="P-loop containing nucleoside triphosphate hydrolases"/>
    <property type="match status" value="1"/>
</dbReference>
<organism evidence="8 9">
    <name type="scientific">Brevundimonas abyssalis TAR-001</name>
    <dbReference type="NCBI Taxonomy" id="1391729"/>
    <lineage>
        <taxon>Bacteria</taxon>
        <taxon>Pseudomonadati</taxon>
        <taxon>Pseudomonadota</taxon>
        <taxon>Alphaproteobacteria</taxon>
        <taxon>Caulobacterales</taxon>
        <taxon>Caulobacteraceae</taxon>
        <taxon>Brevundimonas</taxon>
    </lineage>
</organism>
<dbReference type="PANTHER" id="PTHR43790:SF9">
    <property type="entry name" value="GALACTOFURANOSE TRANSPORTER ATP-BINDING PROTEIN YTFR"/>
    <property type="match status" value="1"/>
</dbReference>
<accession>A0A8E0KJ90</accession>
<protein>
    <submittedName>
        <fullName evidence="8">Putative sugar ABC transport system, ATP-binding protein YtfR</fullName>
    </submittedName>
</protein>
<dbReference type="InterPro" id="IPR027417">
    <property type="entry name" value="P-loop_NTPase"/>
</dbReference>
<dbReference type="Proteomes" id="UP000016569">
    <property type="component" value="Unassembled WGS sequence"/>
</dbReference>
<sequence length="122" mass="12687">MAHATDAPALLQARGVDKIFPGVRALDGVDFALRPGEIHALLGENGAGKSTLIKVITGVLRRDGGDLFLNGREIDPHAPAESERLGIAAVHQEAPARSTSAWLRTSSSGASRPASVLCGAER</sequence>
<dbReference type="GO" id="GO:0005524">
    <property type="term" value="F:ATP binding"/>
    <property type="evidence" value="ECO:0007669"/>
    <property type="project" value="UniProtKB-KW"/>
</dbReference>
<name>A0A8E0KJ90_9CAUL</name>